<evidence type="ECO:0008006" key="5">
    <source>
        <dbReference type="Google" id="ProtNLM"/>
    </source>
</evidence>
<feature type="region of interest" description="Disordered" evidence="1">
    <location>
        <begin position="206"/>
        <end position="234"/>
    </location>
</feature>
<proteinExistence type="predicted"/>
<dbReference type="AlphaFoldDB" id="A0A1H6US63"/>
<keyword evidence="2" id="KW-0472">Membrane</keyword>
<feature type="compositionally biased region" description="Basic and acidic residues" evidence="1">
    <location>
        <begin position="220"/>
        <end position="234"/>
    </location>
</feature>
<organism evidence="3 4">
    <name type="scientific">Demequina mangrovi</name>
    <dbReference type="NCBI Taxonomy" id="1043493"/>
    <lineage>
        <taxon>Bacteria</taxon>
        <taxon>Bacillati</taxon>
        <taxon>Actinomycetota</taxon>
        <taxon>Actinomycetes</taxon>
        <taxon>Micrococcales</taxon>
        <taxon>Demequinaceae</taxon>
        <taxon>Demequina</taxon>
    </lineage>
</organism>
<keyword evidence="2" id="KW-1133">Transmembrane helix</keyword>
<gene>
    <name evidence="3" type="ORF">SAMN05421637_0378</name>
</gene>
<evidence type="ECO:0000313" key="4">
    <source>
        <dbReference type="Proteomes" id="UP000183315"/>
    </source>
</evidence>
<evidence type="ECO:0000256" key="2">
    <source>
        <dbReference type="SAM" id="Phobius"/>
    </source>
</evidence>
<keyword evidence="2" id="KW-0812">Transmembrane</keyword>
<keyword evidence="4" id="KW-1185">Reference proteome</keyword>
<dbReference type="OrthoDB" id="8479889at2"/>
<evidence type="ECO:0000256" key="1">
    <source>
        <dbReference type="SAM" id="MobiDB-lite"/>
    </source>
</evidence>
<reference evidence="4" key="1">
    <citation type="submission" date="2016-10" db="EMBL/GenBank/DDBJ databases">
        <authorList>
            <person name="Varghese N."/>
        </authorList>
    </citation>
    <scope>NUCLEOTIDE SEQUENCE [LARGE SCALE GENOMIC DNA]</scope>
    <source>
        <strain evidence="4">DSM 24868</strain>
    </source>
</reference>
<dbReference type="Proteomes" id="UP000183315">
    <property type="component" value="Unassembled WGS sequence"/>
</dbReference>
<accession>A0A1H6US63</accession>
<sequence length="234" mass="25184">MAKNDAPKPKKQRWYHLIIQAYKMTAPQDKQLLPGILAILIGTIAIFVVVGLLIGGVAAIIYTSIFGVLTAALLAMWFLTRRFERTAYARMEGQTGGSLAVAQSIRTGWSFQDNPVNMDARGAAVVFQGVGKGGIVLLAEGGSAARKPATQAKKRIEKLVPGVPVSIIYVGRGEGEVPLPDLNKAIRKTKKALGRNDRPKVEARLKAIGGAKPPMPKGIDPVRARPDRKGMRGR</sequence>
<dbReference type="STRING" id="1043493.SAMN05421637_0378"/>
<dbReference type="eggNOG" id="ENOG502ZA62">
    <property type="taxonomic scope" value="Bacteria"/>
</dbReference>
<feature type="transmembrane region" description="Helical" evidence="2">
    <location>
        <begin position="60"/>
        <end position="80"/>
    </location>
</feature>
<dbReference type="Pfam" id="PF13829">
    <property type="entry name" value="DUF4191"/>
    <property type="match status" value="1"/>
</dbReference>
<dbReference type="RefSeq" id="WP_042212547.1">
    <property type="nucleotide sequence ID" value="NZ_BBLU01000002.1"/>
</dbReference>
<dbReference type="EMBL" id="FNZI01000001">
    <property type="protein sequence ID" value="SEI90865.1"/>
    <property type="molecule type" value="Genomic_DNA"/>
</dbReference>
<protein>
    <recommendedName>
        <fullName evidence="5">DUF4191 domain-containing protein</fullName>
    </recommendedName>
</protein>
<feature type="transmembrane region" description="Helical" evidence="2">
    <location>
        <begin position="32"/>
        <end position="54"/>
    </location>
</feature>
<name>A0A1H6US63_9MICO</name>
<dbReference type="InterPro" id="IPR025445">
    <property type="entry name" value="DUF4191"/>
</dbReference>
<evidence type="ECO:0000313" key="3">
    <source>
        <dbReference type="EMBL" id="SEI90865.1"/>
    </source>
</evidence>